<organism evidence="1 2">
    <name type="scientific">Fibroporia radiculosa</name>
    <dbReference type="NCBI Taxonomy" id="599839"/>
    <lineage>
        <taxon>Eukaryota</taxon>
        <taxon>Fungi</taxon>
        <taxon>Dikarya</taxon>
        <taxon>Basidiomycota</taxon>
        <taxon>Agaricomycotina</taxon>
        <taxon>Agaricomycetes</taxon>
        <taxon>Polyporales</taxon>
        <taxon>Fibroporiaceae</taxon>
        <taxon>Fibroporia</taxon>
    </lineage>
</organism>
<reference evidence="1 2" key="1">
    <citation type="journal article" date="2012" name="Appl. Environ. Microbiol.">
        <title>Short-read sequencing for genomic analysis of the brown rot fungus Fibroporia radiculosa.</title>
        <authorList>
            <person name="Tang J.D."/>
            <person name="Perkins A.D."/>
            <person name="Sonstegard T.S."/>
            <person name="Schroeder S.G."/>
            <person name="Burgess S.C."/>
            <person name="Diehl S.V."/>
        </authorList>
    </citation>
    <scope>NUCLEOTIDE SEQUENCE [LARGE SCALE GENOMIC DNA]</scope>
    <source>
        <strain evidence="1 2">TFFH 294</strain>
    </source>
</reference>
<dbReference type="EMBL" id="HE797553">
    <property type="protein sequence ID" value="CCM06888.1"/>
    <property type="molecule type" value="Genomic_DNA"/>
</dbReference>
<evidence type="ECO:0000313" key="2">
    <source>
        <dbReference type="Proteomes" id="UP000006352"/>
    </source>
</evidence>
<sequence>MRFLRTHNWTTILLTSSAVSPFDSTTSEGNDSG</sequence>
<name>J7SCT4_9APHY</name>
<dbReference type="AlphaFoldDB" id="J7SCT4"/>
<dbReference type="RefSeq" id="XP_012176909.1">
    <property type="nucleotide sequence ID" value="XM_012321519.1"/>
</dbReference>
<dbReference type="HOGENOM" id="CLU_3384746_0_0_1"/>
<protein>
    <submittedName>
        <fullName evidence="1">Uncharacterized protein</fullName>
    </submittedName>
</protein>
<evidence type="ECO:0000313" key="1">
    <source>
        <dbReference type="EMBL" id="CCM06888.1"/>
    </source>
</evidence>
<dbReference type="Proteomes" id="UP000006352">
    <property type="component" value="Unassembled WGS sequence"/>
</dbReference>
<proteinExistence type="predicted"/>
<dbReference type="InParanoid" id="J7SCT4"/>
<gene>
    <name evidence="1" type="ORF">FIBRA_09198</name>
</gene>
<dbReference type="GeneID" id="24101788"/>
<keyword evidence="2" id="KW-1185">Reference proteome</keyword>
<accession>J7SCT4</accession>